<dbReference type="InParanoid" id="A0A369JGI1"/>
<dbReference type="Pfam" id="PF12937">
    <property type="entry name" value="F-box-like"/>
    <property type="match status" value="1"/>
</dbReference>
<keyword evidence="3" id="KW-1185">Reference proteome</keyword>
<dbReference type="PROSITE" id="PS50181">
    <property type="entry name" value="FBOX"/>
    <property type="match status" value="1"/>
</dbReference>
<dbReference type="Gene3D" id="1.20.1280.50">
    <property type="match status" value="1"/>
</dbReference>
<feature type="domain" description="F-box" evidence="1">
    <location>
        <begin position="55"/>
        <end position="101"/>
    </location>
</feature>
<comment type="caution">
    <text evidence="2">The sequence shown here is derived from an EMBL/GenBank/DDBJ whole genome shotgun (WGS) entry which is preliminary data.</text>
</comment>
<dbReference type="InterPro" id="IPR001810">
    <property type="entry name" value="F-box_dom"/>
</dbReference>
<gene>
    <name evidence="2" type="ORF">Hypma_000189</name>
</gene>
<evidence type="ECO:0000313" key="2">
    <source>
        <dbReference type="EMBL" id="RDB18524.1"/>
    </source>
</evidence>
<name>A0A369JGI1_HYPMA</name>
<protein>
    <recommendedName>
        <fullName evidence="1">F-box domain-containing protein</fullName>
    </recommendedName>
</protein>
<dbReference type="SMART" id="SM00256">
    <property type="entry name" value="FBOX"/>
    <property type="match status" value="1"/>
</dbReference>
<reference evidence="2" key="1">
    <citation type="submission" date="2018-04" db="EMBL/GenBank/DDBJ databases">
        <title>Whole genome sequencing of Hypsizygus marmoreus.</title>
        <authorList>
            <person name="Choi I.-G."/>
            <person name="Min B."/>
            <person name="Kim J.-G."/>
            <person name="Kim S."/>
            <person name="Oh Y.-L."/>
            <person name="Kong W.-S."/>
            <person name="Park H."/>
            <person name="Jeong J."/>
            <person name="Song E.-S."/>
        </authorList>
    </citation>
    <scope>NUCLEOTIDE SEQUENCE [LARGE SCALE GENOMIC DNA]</scope>
    <source>
        <strain evidence="2">51987-8</strain>
    </source>
</reference>
<evidence type="ECO:0000313" key="3">
    <source>
        <dbReference type="Proteomes" id="UP000076154"/>
    </source>
</evidence>
<organism evidence="2 3">
    <name type="scientific">Hypsizygus marmoreus</name>
    <name type="common">White beech mushroom</name>
    <name type="synonym">Agaricus marmoreus</name>
    <dbReference type="NCBI Taxonomy" id="39966"/>
    <lineage>
        <taxon>Eukaryota</taxon>
        <taxon>Fungi</taxon>
        <taxon>Dikarya</taxon>
        <taxon>Basidiomycota</taxon>
        <taxon>Agaricomycotina</taxon>
        <taxon>Agaricomycetes</taxon>
        <taxon>Agaricomycetidae</taxon>
        <taxon>Agaricales</taxon>
        <taxon>Tricholomatineae</taxon>
        <taxon>Lyophyllaceae</taxon>
        <taxon>Hypsizygus</taxon>
    </lineage>
</organism>
<dbReference type="OrthoDB" id="3193353at2759"/>
<dbReference type="InterPro" id="IPR036047">
    <property type="entry name" value="F-box-like_dom_sf"/>
</dbReference>
<accession>A0A369JGI1</accession>
<evidence type="ECO:0000259" key="1">
    <source>
        <dbReference type="PROSITE" id="PS50181"/>
    </source>
</evidence>
<dbReference type="AlphaFoldDB" id="A0A369JGI1"/>
<proteinExistence type="predicted"/>
<sequence length="535" mass="59543">MPLLAPAVSSRDSQDMTSHHSTCSSNFINNLSCPVKRLSLVLIQQDNKSRKHGLMVPVLELPVDLFLSIFLHLSIRDVLNLRQTCKGFTEITQLRSVWHLLLTTNILERNIPVPGFNHLSIESLTASELEQLAFQALQLRRTWTQLSPAASNEYTLKCDVLPTRLGVVALEFIPGRGNRYLLSLALASNLGRLYSLQCWDLEASPPDCIAMRTVQQCGWFILNSDHASPAVLAVQSPDIELLDIDFSGTNPMTGFVRTTTIEGRTDTLQGLHGSTVVTTDDQNRVHMWDTGNPDAHLELRSPNGESEMLLDVIIQDQFAIVIRRTALEIYGTHSLGSESPSIVVSPIVVHRWVWKLDSVSMAPQASCVTTRSTRPPSINVLIRYGSLLPWPVNLLHHYVLHPNGLYDASRPVDASNVPYEVTLATRRTIGSPIRLFATYHMAMGRYGTAVWIDSHTEDYFGRTDRGQRLAGSLLLDLQVGDDREEVPEARVESTMESTVFLVSENDNWTRLAVSEEEGRIAVGSVDGTITVLEYA</sequence>
<dbReference type="Proteomes" id="UP000076154">
    <property type="component" value="Unassembled WGS sequence"/>
</dbReference>
<dbReference type="STRING" id="39966.A0A369JGI1"/>
<dbReference type="SUPFAM" id="SSF81383">
    <property type="entry name" value="F-box domain"/>
    <property type="match status" value="1"/>
</dbReference>
<dbReference type="EMBL" id="LUEZ02000101">
    <property type="protein sequence ID" value="RDB18524.1"/>
    <property type="molecule type" value="Genomic_DNA"/>
</dbReference>